<dbReference type="InterPro" id="IPR000031">
    <property type="entry name" value="PurE_dom"/>
</dbReference>
<dbReference type="GO" id="GO:0006189">
    <property type="term" value="P:'de novo' IMP biosynthetic process"/>
    <property type="evidence" value="ECO:0007669"/>
    <property type="project" value="InterPro"/>
</dbReference>
<dbReference type="InterPro" id="IPR039476">
    <property type="entry name" value="P2CMN_synthase_LarB"/>
</dbReference>
<reference evidence="2 3" key="1">
    <citation type="journal article" date="2015" name="Int. J. Syst. Evol. Microbiol.">
        <title>Methanoculleus sediminis sp. nov., a methanogen from sediments near a submarine mud volcano.</title>
        <authorList>
            <person name="Chen S.C."/>
            <person name="Chen M.F."/>
            <person name="Lai M.C."/>
            <person name="Weng C.Y."/>
            <person name="Wu S.Y."/>
            <person name="Lin S."/>
            <person name="Yang T.F."/>
            <person name="Chen P.C."/>
        </authorList>
    </citation>
    <scope>NUCLEOTIDE SEQUENCE [LARGE SCALE GENOMIC DNA]</scope>
    <source>
        <strain evidence="2 3">S3Fa</strain>
    </source>
</reference>
<evidence type="ECO:0000259" key="1">
    <source>
        <dbReference type="SMART" id="SM01001"/>
    </source>
</evidence>
<keyword evidence="3" id="KW-1185">Reference proteome</keyword>
<dbReference type="AlphaFoldDB" id="A0A0H1QXT1"/>
<evidence type="ECO:0000313" key="2">
    <source>
        <dbReference type="EMBL" id="KLK87753.1"/>
    </source>
</evidence>
<dbReference type="SMART" id="SM01001">
    <property type="entry name" value="AIRC"/>
    <property type="match status" value="1"/>
</dbReference>
<dbReference type="RefSeq" id="WP_048184434.1">
    <property type="nucleotide sequence ID" value="NZ_JXOJ01000004.1"/>
</dbReference>
<organism evidence="2 3">
    <name type="scientific">Methanoculleus sediminis</name>
    <dbReference type="NCBI Taxonomy" id="1550566"/>
    <lineage>
        <taxon>Archaea</taxon>
        <taxon>Methanobacteriati</taxon>
        <taxon>Methanobacteriota</taxon>
        <taxon>Stenosarchaea group</taxon>
        <taxon>Methanomicrobia</taxon>
        <taxon>Methanomicrobiales</taxon>
        <taxon>Methanomicrobiaceae</taxon>
        <taxon>Methanoculleus</taxon>
    </lineage>
</organism>
<accession>A0A0H1QXT1</accession>
<evidence type="ECO:0000313" key="3">
    <source>
        <dbReference type="Proteomes" id="UP000035301"/>
    </source>
</evidence>
<sequence length="257" mass="26755">MLPNATIRDILRMYRNGEVSEDEAAGALEGLRIEVLDGMARIDAGRSVRCGMPEVVLAEGKEPEAFAGIMLAQVKAAGRCVGTRVSPEHLDALRARLPLEVRMEHREAARAVILSTGNNPAPRRGTVAILTAGTSDIPVAEEARLIAEEMGCEVRTAYDVGVAGIHRLFSALKDLIPADVFVVAAGREGTLPAIVAGLVDRPVIGVPVSTGYGYMGGGEAALASMLQSCSVLAVVNIDAGFTAGAFAAQVAHGGSRE</sequence>
<dbReference type="PANTHER" id="PTHR43064:SF1">
    <property type="entry name" value="SLL1489 PROTEIN"/>
    <property type="match status" value="1"/>
</dbReference>
<proteinExistence type="predicted"/>
<comment type="caution">
    <text evidence="2">The sequence shown here is derived from an EMBL/GenBank/DDBJ whole genome shotgun (WGS) entry which is preliminary data.</text>
</comment>
<dbReference type="NCBIfam" id="NF033503">
    <property type="entry name" value="LarB"/>
    <property type="match status" value="1"/>
</dbReference>
<dbReference type="PANTHER" id="PTHR43064">
    <property type="entry name" value="PHOSPHORIBOSYLAMINOIMIDAZOLE CARBOXYLASE-RELATED"/>
    <property type="match status" value="1"/>
</dbReference>
<dbReference type="GO" id="GO:0016787">
    <property type="term" value="F:hydrolase activity"/>
    <property type="evidence" value="ECO:0007669"/>
    <property type="project" value="InterPro"/>
</dbReference>
<dbReference type="STRING" id="1550566.SZ63_09025"/>
<protein>
    <submittedName>
        <fullName evidence="2">Phosphoribosylaminoimidazole carboxylase</fullName>
    </submittedName>
</protein>
<dbReference type="Pfam" id="PF00731">
    <property type="entry name" value="AIRC"/>
    <property type="match status" value="1"/>
</dbReference>
<dbReference type="Proteomes" id="UP000035301">
    <property type="component" value="Unassembled WGS sequence"/>
</dbReference>
<dbReference type="SUPFAM" id="SSF52255">
    <property type="entry name" value="N5-CAIR mutase (phosphoribosylaminoimidazole carboxylase, PurE)"/>
    <property type="match status" value="1"/>
</dbReference>
<dbReference type="Gene3D" id="3.40.50.1970">
    <property type="match status" value="1"/>
</dbReference>
<dbReference type="PATRIC" id="fig|1550566.3.peg.1962"/>
<feature type="domain" description="PurE" evidence="1">
    <location>
        <begin position="125"/>
        <end position="256"/>
    </location>
</feature>
<gene>
    <name evidence="2" type="ORF">SZ63_09025</name>
</gene>
<dbReference type="EMBL" id="JXOJ01000004">
    <property type="protein sequence ID" value="KLK87753.1"/>
    <property type="molecule type" value="Genomic_DNA"/>
</dbReference>
<name>A0A0H1QXT1_9EURY</name>